<dbReference type="EMBL" id="APMQ01000012">
    <property type="protein sequence ID" value="ENZ76170.1"/>
    <property type="molecule type" value="Genomic_DNA"/>
</dbReference>
<evidence type="ECO:0000313" key="1">
    <source>
        <dbReference type="EMBL" id="ENZ76170.1"/>
    </source>
</evidence>
<reference evidence="1 2" key="1">
    <citation type="journal article" date="2013" name="Genome Announc.">
        <title>Draft Genome Sequence for Ralstonia sp. Strain OR214, a Bacterium with Potential for Bioremediation.</title>
        <authorList>
            <person name="Utturkar S.M."/>
            <person name="Bollmann A."/>
            <person name="Brzoska R.M."/>
            <person name="Klingeman D.M."/>
            <person name="Epstein S.E."/>
            <person name="Palumbo A.V."/>
            <person name="Brown S.D."/>
        </authorList>
    </citation>
    <scope>NUCLEOTIDE SEQUENCE [LARGE SCALE GENOMIC DNA]</scope>
    <source>
        <strain evidence="1 2">OR214</strain>
    </source>
</reference>
<name>R0CI01_RALPI</name>
<protein>
    <submittedName>
        <fullName evidence="1">Uncharacterized protein</fullName>
    </submittedName>
</protein>
<comment type="caution">
    <text evidence="1">The sequence shown here is derived from an EMBL/GenBank/DDBJ whole genome shotgun (WGS) entry which is preliminary data.</text>
</comment>
<proteinExistence type="predicted"/>
<organism evidence="1 2">
    <name type="scientific">Ralstonia pickettii OR214</name>
    <dbReference type="NCBI Taxonomy" id="1264675"/>
    <lineage>
        <taxon>Bacteria</taxon>
        <taxon>Pseudomonadati</taxon>
        <taxon>Pseudomonadota</taxon>
        <taxon>Betaproteobacteria</taxon>
        <taxon>Burkholderiales</taxon>
        <taxon>Burkholderiaceae</taxon>
        <taxon>Ralstonia</taxon>
    </lineage>
</organism>
<accession>R0CI01</accession>
<dbReference type="Proteomes" id="UP000013280">
    <property type="component" value="Unassembled WGS sequence"/>
</dbReference>
<gene>
    <name evidence="1" type="ORF">OR214_04005</name>
</gene>
<dbReference type="PATRIC" id="fig|1264675.3.peg.3944"/>
<sequence length="130" mass="14252">MSVSISSEVGEVLIECGTHIARWAKTSENGGYAKSPDAARARENAWRVLAHLIIYAEHIKEADLYWKLGQQAIEEGKPKAEQQRVMTIAGAELREGRQAKEALEKLLQECLAEEAGFEANAAEGKVSEEG</sequence>
<evidence type="ECO:0000313" key="2">
    <source>
        <dbReference type="Proteomes" id="UP000013280"/>
    </source>
</evidence>
<dbReference type="AlphaFoldDB" id="R0CI01"/>
<dbReference type="RefSeq" id="WP_004633835.1">
    <property type="nucleotide sequence ID" value="NZ_APMQ01000012.1"/>
</dbReference>